<accession>A0A2H3JYU1</accession>
<evidence type="ECO:0000313" key="2">
    <source>
        <dbReference type="Proteomes" id="UP000218811"/>
    </source>
</evidence>
<organism evidence="1 2">
    <name type="scientific">Wolfiporia cocos (strain MD-104)</name>
    <name type="common">Brown rot fungus</name>
    <dbReference type="NCBI Taxonomy" id="742152"/>
    <lineage>
        <taxon>Eukaryota</taxon>
        <taxon>Fungi</taxon>
        <taxon>Dikarya</taxon>
        <taxon>Basidiomycota</taxon>
        <taxon>Agaricomycotina</taxon>
        <taxon>Agaricomycetes</taxon>
        <taxon>Polyporales</taxon>
        <taxon>Phaeolaceae</taxon>
        <taxon>Wolfiporia</taxon>
    </lineage>
</organism>
<keyword evidence="2" id="KW-1185">Reference proteome</keyword>
<name>A0A2H3JYU1_WOLCO</name>
<reference evidence="1 2" key="1">
    <citation type="journal article" date="2012" name="Science">
        <title>The Paleozoic origin of enzymatic lignin decomposition reconstructed from 31 fungal genomes.</title>
        <authorList>
            <person name="Floudas D."/>
            <person name="Binder M."/>
            <person name="Riley R."/>
            <person name="Barry K."/>
            <person name="Blanchette R.A."/>
            <person name="Henrissat B."/>
            <person name="Martinez A.T."/>
            <person name="Otillar R."/>
            <person name="Spatafora J.W."/>
            <person name="Yadav J.S."/>
            <person name="Aerts A."/>
            <person name="Benoit I."/>
            <person name="Boyd A."/>
            <person name="Carlson A."/>
            <person name="Copeland A."/>
            <person name="Coutinho P.M."/>
            <person name="de Vries R.P."/>
            <person name="Ferreira P."/>
            <person name="Findley K."/>
            <person name="Foster B."/>
            <person name="Gaskell J."/>
            <person name="Glotzer D."/>
            <person name="Gorecki P."/>
            <person name="Heitman J."/>
            <person name="Hesse C."/>
            <person name="Hori C."/>
            <person name="Igarashi K."/>
            <person name="Jurgens J.A."/>
            <person name="Kallen N."/>
            <person name="Kersten P."/>
            <person name="Kohler A."/>
            <person name="Kuees U."/>
            <person name="Kumar T.K.A."/>
            <person name="Kuo A."/>
            <person name="LaButti K."/>
            <person name="Larrondo L.F."/>
            <person name="Lindquist E."/>
            <person name="Ling A."/>
            <person name="Lombard V."/>
            <person name="Lucas S."/>
            <person name="Lundell T."/>
            <person name="Martin R."/>
            <person name="McLaughlin D.J."/>
            <person name="Morgenstern I."/>
            <person name="Morin E."/>
            <person name="Murat C."/>
            <person name="Nagy L.G."/>
            <person name="Nolan M."/>
            <person name="Ohm R.A."/>
            <person name="Patyshakuliyeva A."/>
            <person name="Rokas A."/>
            <person name="Ruiz-Duenas F.J."/>
            <person name="Sabat G."/>
            <person name="Salamov A."/>
            <person name="Samejima M."/>
            <person name="Schmutz J."/>
            <person name="Slot J.C."/>
            <person name="St John F."/>
            <person name="Stenlid J."/>
            <person name="Sun H."/>
            <person name="Sun S."/>
            <person name="Syed K."/>
            <person name="Tsang A."/>
            <person name="Wiebenga A."/>
            <person name="Young D."/>
            <person name="Pisabarro A."/>
            <person name="Eastwood D.C."/>
            <person name="Martin F."/>
            <person name="Cullen D."/>
            <person name="Grigoriev I.V."/>
            <person name="Hibbett D.S."/>
        </authorList>
    </citation>
    <scope>NUCLEOTIDE SEQUENCE [LARGE SCALE GENOMIC DNA]</scope>
    <source>
        <strain evidence="1 2">MD-104</strain>
    </source>
</reference>
<proteinExistence type="predicted"/>
<dbReference type="AlphaFoldDB" id="A0A2H3JYU1"/>
<protein>
    <submittedName>
        <fullName evidence="1">Uncharacterized protein</fullName>
    </submittedName>
</protein>
<dbReference type="Proteomes" id="UP000218811">
    <property type="component" value="Unassembled WGS sequence"/>
</dbReference>
<evidence type="ECO:0000313" key="1">
    <source>
        <dbReference type="EMBL" id="PCH44079.1"/>
    </source>
</evidence>
<dbReference type="EMBL" id="KB468157">
    <property type="protein sequence ID" value="PCH44079.1"/>
    <property type="molecule type" value="Genomic_DNA"/>
</dbReference>
<sequence>MCIKMLTNVPGGEVDMWNLKKLPCGQILRYIPDTTVSQTPMRHTMGRDLSACFDYGMEEPGPSVLDLRIWCGQVGRIPDAYPDPLLTFNWTLSATLSHKSAHFNAQNSWYSTLGSVTLWQAQDTDELRREQQLGTAGWLASGGLDRRVKECTSRKSSARKMYALGRYGT</sequence>
<gene>
    <name evidence="1" type="ORF">WOLCODRAFT_18719</name>
</gene>